<feature type="compositionally biased region" description="Polar residues" evidence="1">
    <location>
        <begin position="54"/>
        <end position="65"/>
    </location>
</feature>
<sequence>MANTSESLSTIPERGSPPPSPPRQGNEDKNPAEKVDEKSKAKKIALEVAGAGSRFQTPDMTQLGGQTEHHGGRK</sequence>
<dbReference type="EMBL" id="BPPX01000035">
    <property type="protein sequence ID" value="GJC88696.1"/>
    <property type="molecule type" value="Genomic_DNA"/>
</dbReference>
<feature type="compositionally biased region" description="Basic and acidic residues" evidence="1">
    <location>
        <begin position="25"/>
        <end position="39"/>
    </location>
</feature>
<gene>
    <name evidence="2" type="ORF">ColLi_11534</name>
</gene>
<name>A0AA37GWR8_9PEZI</name>
<feature type="compositionally biased region" description="Polar residues" evidence="1">
    <location>
        <begin position="1"/>
        <end position="10"/>
    </location>
</feature>
<evidence type="ECO:0000313" key="3">
    <source>
        <dbReference type="Proteomes" id="UP001055172"/>
    </source>
</evidence>
<evidence type="ECO:0000313" key="2">
    <source>
        <dbReference type="EMBL" id="GJC88696.1"/>
    </source>
</evidence>
<dbReference type="AlphaFoldDB" id="A0AA37GWR8"/>
<proteinExistence type="predicted"/>
<reference evidence="2 3" key="1">
    <citation type="submission" date="2021-07" db="EMBL/GenBank/DDBJ databases">
        <title>Genome data of Colletotrichum spaethianum.</title>
        <authorList>
            <person name="Utami Y.D."/>
            <person name="Hiruma K."/>
        </authorList>
    </citation>
    <scope>NUCLEOTIDE SEQUENCE [LARGE SCALE GENOMIC DNA]</scope>
    <source>
        <strain evidence="2 3">MAFF 242679</strain>
    </source>
</reference>
<comment type="caution">
    <text evidence="2">The sequence shown here is derived from an EMBL/GenBank/DDBJ whole genome shotgun (WGS) entry which is preliminary data.</text>
</comment>
<feature type="region of interest" description="Disordered" evidence="1">
    <location>
        <begin position="1"/>
        <end position="74"/>
    </location>
</feature>
<keyword evidence="3" id="KW-1185">Reference proteome</keyword>
<organism evidence="2 3">
    <name type="scientific">Colletotrichum liriopes</name>
    <dbReference type="NCBI Taxonomy" id="708192"/>
    <lineage>
        <taxon>Eukaryota</taxon>
        <taxon>Fungi</taxon>
        <taxon>Dikarya</taxon>
        <taxon>Ascomycota</taxon>
        <taxon>Pezizomycotina</taxon>
        <taxon>Sordariomycetes</taxon>
        <taxon>Hypocreomycetidae</taxon>
        <taxon>Glomerellales</taxon>
        <taxon>Glomerellaceae</taxon>
        <taxon>Colletotrichum</taxon>
        <taxon>Colletotrichum spaethianum species complex</taxon>
    </lineage>
</organism>
<dbReference type="Proteomes" id="UP001055172">
    <property type="component" value="Unassembled WGS sequence"/>
</dbReference>
<evidence type="ECO:0000256" key="1">
    <source>
        <dbReference type="SAM" id="MobiDB-lite"/>
    </source>
</evidence>
<protein>
    <submittedName>
        <fullName evidence="2">Uncharacterized protein</fullName>
    </submittedName>
</protein>
<accession>A0AA37GWR8</accession>